<name>A0AB39XI84_9BRAD</name>
<reference evidence="6" key="1">
    <citation type="submission" date="2024-08" db="EMBL/GenBank/DDBJ databases">
        <authorList>
            <person name="Chaddad Z."/>
            <person name="Lamrabet M."/>
            <person name="Bouhnik O."/>
            <person name="Alami S."/>
            <person name="Wipf D."/>
            <person name="Courty P.E."/>
            <person name="Missbah El Idrissi M."/>
        </authorList>
    </citation>
    <scope>NUCLEOTIDE SEQUENCE</scope>
    <source>
        <strain evidence="6">LLZ17</strain>
    </source>
</reference>
<dbReference type="AlphaFoldDB" id="A0AB39XI84"/>
<feature type="domain" description="Transposase IS66 zinc-finger binding" evidence="3">
    <location>
        <begin position="159"/>
        <end position="204"/>
    </location>
</feature>
<dbReference type="InterPro" id="IPR024474">
    <property type="entry name" value="Znf_dom_IS66"/>
</dbReference>
<evidence type="ECO:0000313" key="6">
    <source>
        <dbReference type="EMBL" id="XDV57650.1"/>
    </source>
</evidence>
<dbReference type="Pfam" id="PF13005">
    <property type="entry name" value="zf-IS66"/>
    <property type="match status" value="1"/>
</dbReference>
<feature type="domain" description="Transposase IS66 central" evidence="2">
    <location>
        <begin position="219"/>
        <end position="517"/>
    </location>
</feature>
<dbReference type="PANTHER" id="PTHR33678">
    <property type="entry name" value="BLL1576 PROTEIN"/>
    <property type="match status" value="1"/>
</dbReference>
<gene>
    <name evidence="6" type="ORF">AB8Z38_34930</name>
</gene>
<dbReference type="RefSeq" id="WP_369722073.1">
    <property type="nucleotide sequence ID" value="NZ_CP165734.1"/>
</dbReference>
<protein>
    <submittedName>
        <fullName evidence="6">IS66 family transposase</fullName>
    </submittedName>
</protein>
<dbReference type="InterPro" id="IPR052344">
    <property type="entry name" value="Transposase-related"/>
</dbReference>
<dbReference type="PANTHER" id="PTHR33678:SF1">
    <property type="entry name" value="BLL1576 PROTEIN"/>
    <property type="match status" value="1"/>
</dbReference>
<dbReference type="InterPro" id="IPR039552">
    <property type="entry name" value="IS66_C"/>
</dbReference>
<accession>A0AB39XI84</accession>
<dbReference type="InterPro" id="IPR004291">
    <property type="entry name" value="Transposase_IS66_central"/>
</dbReference>
<dbReference type="NCBIfam" id="NF033517">
    <property type="entry name" value="transpos_IS66"/>
    <property type="match status" value="1"/>
</dbReference>
<evidence type="ECO:0000259" key="4">
    <source>
        <dbReference type="Pfam" id="PF13007"/>
    </source>
</evidence>
<dbReference type="Pfam" id="PF13007">
    <property type="entry name" value="LZ_Tnp_IS66"/>
    <property type="match status" value="1"/>
</dbReference>
<evidence type="ECO:0000256" key="1">
    <source>
        <dbReference type="SAM" id="Coils"/>
    </source>
</evidence>
<keyword evidence="1" id="KW-0175">Coiled coil</keyword>
<dbReference type="InterPro" id="IPR024463">
    <property type="entry name" value="Transposase_TnpC_homeodom"/>
</dbReference>
<proteinExistence type="predicted"/>
<feature type="domain" description="Transposase IS66 C-terminal" evidence="5">
    <location>
        <begin position="524"/>
        <end position="561"/>
    </location>
</feature>
<feature type="coiled-coil region" evidence="1">
    <location>
        <begin position="47"/>
        <end position="121"/>
    </location>
</feature>
<dbReference type="EMBL" id="CP165734">
    <property type="protein sequence ID" value="XDV57650.1"/>
    <property type="molecule type" value="Genomic_DNA"/>
</dbReference>
<sequence>MSLKPDDLPSDLASAQAALLIEREALRAERRSRLRVEIERDAAAAKVTRVQAEAINWQAEAANARAELSDNAALIAHLELRIEKLKRELYGQRSERTARLIEQLELELEELATTASEDELAAQAAAAKTQSVRAFTRKRPVRKPWPDDIEHERIVIEAPTSCACCGGSRLAKIGEDVTKTLEEIPRRFKVIETVREKFTCRDCEKISQPPAPFHATPRGFIGPQLLATILFDKFGMHIPLNRQSTRFKAEGIDLPLSTLADQVGHGTFAVMPLFHLIERHVLAAERLHGDDTTIRILAKGKCKTGRIWTYVRDDRPFAGPAPPAAVYYASSDRRGEHPQKHLAAFAGILQADCYNGFEPLFDPQKKVLPITPAFCFAHARRGFFELADIEKNARKGKKGKPVSPIALEAVRRLDALFEIERAINGCGADERRAMRQEKSKPLLEDMHAWLLRERETLSRSSEVLKAMNYMLRRWDDFARFLDDGRICLTNNCAERALRGIALGRRNWTFAGSLRGAARAAIMLTMITTCRLNDVDPKAWLADIVARIADLPASRLHELLPWEWKLLRQGDPPADQQAA</sequence>
<evidence type="ECO:0000259" key="5">
    <source>
        <dbReference type="Pfam" id="PF13817"/>
    </source>
</evidence>
<evidence type="ECO:0000259" key="3">
    <source>
        <dbReference type="Pfam" id="PF13005"/>
    </source>
</evidence>
<organism evidence="6">
    <name type="scientific">Bradyrhizobium sp. LLZ17</name>
    <dbReference type="NCBI Taxonomy" id="3239388"/>
    <lineage>
        <taxon>Bacteria</taxon>
        <taxon>Pseudomonadati</taxon>
        <taxon>Pseudomonadota</taxon>
        <taxon>Alphaproteobacteria</taxon>
        <taxon>Hyphomicrobiales</taxon>
        <taxon>Nitrobacteraceae</taxon>
        <taxon>Bradyrhizobium</taxon>
    </lineage>
</organism>
<evidence type="ECO:0000259" key="2">
    <source>
        <dbReference type="Pfam" id="PF03050"/>
    </source>
</evidence>
<dbReference type="Pfam" id="PF13817">
    <property type="entry name" value="DDE_Tnp_IS66_C"/>
    <property type="match status" value="1"/>
</dbReference>
<dbReference type="Pfam" id="PF03050">
    <property type="entry name" value="DDE_Tnp_IS66"/>
    <property type="match status" value="1"/>
</dbReference>
<feature type="domain" description="Transposase TnpC homeodomain" evidence="4">
    <location>
        <begin position="77"/>
        <end position="154"/>
    </location>
</feature>